<evidence type="ECO:0000313" key="1">
    <source>
        <dbReference type="EMBL" id="KAG1819819.1"/>
    </source>
</evidence>
<reference evidence="1" key="1">
    <citation type="journal article" date="2020" name="New Phytol.">
        <title>Comparative genomics reveals dynamic genome evolution in host specialist ectomycorrhizal fungi.</title>
        <authorList>
            <person name="Lofgren L.A."/>
            <person name="Nguyen N.H."/>
            <person name="Vilgalys R."/>
            <person name="Ruytinx J."/>
            <person name="Liao H.L."/>
            <person name="Branco S."/>
            <person name="Kuo A."/>
            <person name="LaButti K."/>
            <person name="Lipzen A."/>
            <person name="Andreopoulos W."/>
            <person name="Pangilinan J."/>
            <person name="Riley R."/>
            <person name="Hundley H."/>
            <person name="Na H."/>
            <person name="Barry K."/>
            <person name="Grigoriev I.V."/>
            <person name="Stajich J.E."/>
            <person name="Kennedy P.G."/>
        </authorList>
    </citation>
    <scope>NUCLEOTIDE SEQUENCE</scope>
    <source>
        <strain evidence="1">MN1</strain>
    </source>
</reference>
<dbReference type="GeneID" id="64623499"/>
<feature type="non-terminal residue" evidence="1">
    <location>
        <position position="1"/>
    </location>
</feature>
<name>A0A9P7JFV4_9AGAM</name>
<keyword evidence="2" id="KW-1185">Reference proteome</keyword>
<feature type="non-terminal residue" evidence="1">
    <location>
        <position position="55"/>
    </location>
</feature>
<sequence length="55" mass="6004">PDTPAGNTAHTMQIAQWNMKWGENMRITHETGYLLKPGMATICSGECFACGTHGH</sequence>
<dbReference type="RefSeq" id="XP_041195354.1">
    <property type="nucleotide sequence ID" value="XM_041329482.1"/>
</dbReference>
<protein>
    <submittedName>
        <fullName evidence="1">Uncharacterized protein</fullName>
    </submittedName>
</protein>
<dbReference type="Proteomes" id="UP000807769">
    <property type="component" value="Unassembled WGS sequence"/>
</dbReference>
<gene>
    <name evidence="1" type="ORF">BJ212DRAFT_1229853</name>
</gene>
<dbReference type="OrthoDB" id="3260975at2759"/>
<accession>A0A9P7JFV4</accession>
<organism evidence="1 2">
    <name type="scientific">Suillus subaureus</name>
    <dbReference type="NCBI Taxonomy" id="48587"/>
    <lineage>
        <taxon>Eukaryota</taxon>
        <taxon>Fungi</taxon>
        <taxon>Dikarya</taxon>
        <taxon>Basidiomycota</taxon>
        <taxon>Agaricomycotina</taxon>
        <taxon>Agaricomycetes</taxon>
        <taxon>Agaricomycetidae</taxon>
        <taxon>Boletales</taxon>
        <taxon>Suillineae</taxon>
        <taxon>Suillaceae</taxon>
        <taxon>Suillus</taxon>
    </lineage>
</organism>
<dbReference type="EMBL" id="JABBWG010000009">
    <property type="protein sequence ID" value="KAG1819819.1"/>
    <property type="molecule type" value="Genomic_DNA"/>
</dbReference>
<evidence type="ECO:0000313" key="2">
    <source>
        <dbReference type="Proteomes" id="UP000807769"/>
    </source>
</evidence>
<comment type="caution">
    <text evidence="1">The sequence shown here is derived from an EMBL/GenBank/DDBJ whole genome shotgun (WGS) entry which is preliminary data.</text>
</comment>
<dbReference type="AlphaFoldDB" id="A0A9P7JFV4"/>
<proteinExistence type="predicted"/>